<dbReference type="STRING" id="261654.GA0070611_2096"/>
<gene>
    <name evidence="2" type="ORF">GA0070611_2096</name>
</gene>
<dbReference type="RefSeq" id="WP_091661589.1">
    <property type="nucleotide sequence ID" value="NZ_LT594323.1"/>
</dbReference>
<dbReference type="AlphaFoldDB" id="A0A1A8ZG28"/>
<feature type="domain" description="Carrier" evidence="1">
    <location>
        <begin position="4"/>
        <end position="85"/>
    </location>
</feature>
<sequence length="90" mass="9784">MSSNESPETLSRLVEYTRTVLLGGDADGLTPETPLLEWGVLDSLKTARLVGWIRDEFGVRVPPTKMNGANFRDLNSIAALVESLRDPAGV</sequence>
<dbReference type="InterPro" id="IPR009081">
    <property type="entry name" value="PP-bd_ACP"/>
</dbReference>
<evidence type="ECO:0000259" key="1">
    <source>
        <dbReference type="PROSITE" id="PS50075"/>
    </source>
</evidence>
<keyword evidence="3" id="KW-1185">Reference proteome</keyword>
<evidence type="ECO:0000313" key="2">
    <source>
        <dbReference type="EMBL" id="SBT42793.1"/>
    </source>
</evidence>
<dbReference type="EMBL" id="LT594323">
    <property type="protein sequence ID" value="SBT42793.1"/>
    <property type="molecule type" value="Genomic_DNA"/>
</dbReference>
<dbReference type="OrthoDB" id="677810at2"/>
<dbReference type="PATRIC" id="fig|261654.4.peg.2133"/>
<evidence type="ECO:0000313" key="3">
    <source>
        <dbReference type="Proteomes" id="UP000199385"/>
    </source>
</evidence>
<dbReference type="PROSITE" id="PS50075">
    <property type="entry name" value="CARRIER"/>
    <property type="match status" value="1"/>
</dbReference>
<dbReference type="Pfam" id="PF00550">
    <property type="entry name" value="PP-binding"/>
    <property type="match status" value="1"/>
</dbReference>
<accession>A0A1A8ZG28</accession>
<protein>
    <submittedName>
        <fullName evidence="2">Acyl carrier protein</fullName>
    </submittedName>
</protein>
<dbReference type="Proteomes" id="UP000199385">
    <property type="component" value="Chromosome I"/>
</dbReference>
<dbReference type="Gene3D" id="1.10.1200.10">
    <property type="entry name" value="ACP-like"/>
    <property type="match status" value="1"/>
</dbReference>
<dbReference type="SUPFAM" id="SSF47336">
    <property type="entry name" value="ACP-like"/>
    <property type="match status" value="1"/>
</dbReference>
<dbReference type="InterPro" id="IPR036736">
    <property type="entry name" value="ACP-like_sf"/>
</dbReference>
<proteinExistence type="predicted"/>
<organism evidence="2 3">
    <name type="scientific">Micromonospora auratinigra</name>
    <dbReference type="NCBI Taxonomy" id="261654"/>
    <lineage>
        <taxon>Bacteria</taxon>
        <taxon>Bacillati</taxon>
        <taxon>Actinomycetota</taxon>
        <taxon>Actinomycetes</taxon>
        <taxon>Micromonosporales</taxon>
        <taxon>Micromonosporaceae</taxon>
        <taxon>Micromonospora</taxon>
    </lineage>
</organism>
<reference evidence="3" key="1">
    <citation type="submission" date="2016-06" db="EMBL/GenBank/DDBJ databases">
        <authorList>
            <person name="Varghese N."/>
            <person name="Submissions Spin"/>
        </authorList>
    </citation>
    <scope>NUCLEOTIDE SEQUENCE [LARGE SCALE GENOMIC DNA]</scope>
    <source>
        <strain evidence="3">DSM 44815</strain>
    </source>
</reference>
<name>A0A1A8ZG28_9ACTN</name>